<dbReference type="Gene3D" id="3.30.710.10">
    <property type="entry name" value="Potassium Channel Kv1.1, Chain A"/>
    <property type="match status" value="1"/>
</dbReference>
<dbReference type="Pfam" id="PF00651">
    <property type="entry name" value="BTB"/>
    <property type="match status" value="1"/>
</dbReference>
<dbReference type="STRING" id="913774.A0A0C3CY61"/>
<dbReference type="PANTHER" id="PTHR47843:SF2">
    <property type="entry name" value="BTB DOMAIN-CONTAINING PROTEIN"/>
    <property type="match status" value="1"/>
</dbReference>
<dbReference type="InterPro" id="IPR011333">
    <property type="entry name" value="SKP1/BTB/POZ_sf"/>
</dbReference>
<evidence type="ECO:0000313" key="4">
    <source>
        <dbReference type="Proteomes" id="UP000054321"/>
    </source>
</evidence>
<dbReference type="SMART" id="SM00225">
    <property type="entry name" value="BTB"/>
    <property type="match status" value="1"/>
</dbReference>
<accession>A0A0C3CY61</accession>
<dbReference type="HOGENOM" id="CLU_068279_5_0_1"/>
<feature type="region of interest" description="Disordered" evidence="1">
    <location>
        <begin position="1"/>
        <end position="24"/>
    </location>
</feature>
<reference evidence="4" key="2">
    <citation type="submission" date="2015-01" db="EMBL/GenBank/DDBJ databases">
        <title>Evolutionary Origins and Diversification of the Mycorrhizal Mutualists.</title>
        <authorList>
            <consortium name="DOE Joint Genome Institute"/>
            <consortium name="Mycorrhizal Genomics Consortium"/>
            <person name="Kohler A."/>
            <person name="Kuo A."/>
            <person name="Nagy L.G."/>
            <person name="Floudas D."/>
            <person name="Copeland A."/>
            <person name="Barry K.W."/>
            <person name="Cichocki N."/>
            <person name="Veneault-Fourrey C."/>
            <person name="LaButti K."/>
            <person name="Lindquist E.A."/>
            <person name="Lipzen A."/>
            <person name="Lundell T."/>
            <person name="Morin E."/>
            <person name="Murat C."/>
            <person name="Riley R."/>
            <person name="Ohm R."/>
            <person name="Sun H."/>
            <person name="Tunlid A."/>
            <person name="Henrissat B."/>
            <person name="Grigoriev I.V."/>
            <person name="Hibbett D.S."/>
            <person name="Martin F."/>
        </authorList>
    </citation>
    <scope>NUCLEOTIDE SEQUENCE [LARGE SCALE GENOMIC DNA]</scope>
    <source>
        <strain evidence="4">Zn</strain>
    </source>
</reference>
<dbReference type="Proteomes" id="UP000054321">
    <property type="component" value="Unassembled WGS sequence"/>
</dbReference>
<keyword evidence="4" id="KW-1185">Reference proteome</keyword>
<evidence type="ECO:0000256" key="1">
    <source>
        <dbReference type="SAM" id="MobiDB-lite"/>
    </source>
</evidence>
<protein>
    <recommendedName>
        <fullName evidence="2">BTB domain-containing protein</fullName>
    </recommendedName>
</protein>
<sequence>MPQKVSKSGGANKSRTSAEKSTEMRRVNFTTPTAMVTLVVGSSDNPVKFTLHKDFACHYSPVFHAAFNGNFIEGQTQTYHLEDAQDKVVTLLVQWIYTRRIVTTDNYTDYENLITLWILADKLCMPALQNAIIDRLFKTKPKPDCRMAIIGSLEKIYNETAGGCQLQKFAVDVCATYLKPDDIRETLQLFPAEFLIDYASRFYRPHILVPWEFDASDYHVSTEDKSKSSSAKRTVE</sequence>
<dbReference type="CDD" id="cd18186">
    <property type="entry name" value="BTB_POZ_ZBTB_KLHL-like"/>
    <property type="match status" value="1"/>
</dbReference>
<proteinExistence type="predicted"/>
<feature type="domain" description="BTB" evidence="2">
    <location>
        <begin position="34"/>
        <end position="105"/>
    </location>
</feature>
<dbReference type="AlphaFoldDB" id="A0A0C3CY61"/>
<organism evidence="3 4">
    <name type="scientific">Oidiodendron maius (strain Zn)</name>
    <dbReference type="NCBI Taxonomy" id="913774"/>
    <lineage>
        <taxon>Eukaryota</taxon>
        <taxon>Fungi</taxon>
        <taxon>Dikarya</taxon>
        <taxon>Ascomycota</taxon>
        <taxon>Pezizomycotina</taxon>
        <taxon>Leotiomycetes</taxon>
        <taxon>Leotiomycetes incertae sedis</taxon>
        <taxon>Myxotrichaceae</taxon>
        <taxon>Oidiodendron</taxon>
    </lineage>
</organism>
<feature type="compositionally biased region" description="Polar residues" evidence="1">
    <location>
        <begin position="1"/>
        <end position="15"/>
    </location>
</feature>
<dbReference type="SUPFAM" id="SSF54695">
    <property type="entry name" value="POZ domain"/>
    <property type="match status" value="1"/>
</dbReference>
<dbReference type="InterPro" id="IPR000210">
    <property type="entry name" value="BTB/POZ_dom"/>
</dbReference>
<evidence type="ECO:0000259" key="2">
    <source>
        <dbReference type="PROSITE" id="PS50097"/>
    </source>
</evidence>
<name>A0A0C3CY61_OIDMZ</name>
<dbReference type="OrthoDB" id="194443at2759"/>
<dbReference type="PANTHER" id="PTHR47843">
    <property type="entry name" value="BTB DOMAIN-CONTAINING PROTEIN-RELATED"/>
    <property type="match status" value="1"/>
</dbReference>
<evidence type="ECO:0000313" key="3">
    <source>
        <dbReference type="EMBL" id="KIN03964.1"/>
    </source>
</evidence>
<dbReference type="InParanoid" id="A0A0C3CY61"/>
<dbReference type="PROSITE" id="PS50097">
    <property type="entry name" value="BTB"/>
    <property type="match status" value="1"/>
</dbReference>
<dbReference type="EMBL" id="KN832873">
    <property type="protein sequence ID" value="KIN03964.1"/>
    <property type="molecule type" value="Genomic_DNA"/>
</dbReference>
<gene>
    <name evidence="3" type="ORF">OIDMADRAFT_26597</name>
</gene>
<reference evidence="3 4" key="1">
    <citation type="submission" date="2014-04" db="EMBL/GenBank/DDBJ databases">
        <authorList>
            <consortium name="DOE Joint Genome Institute"/>
            <person name="Kuo A."/>
            <person name="Martino E."/>
            <person name="Perotto S."/>
            <person name="Kohler A."/>
            <person name="Nagy L.G."/>
            <person name="Floudas D."/>
            <person name="Copeland A."/>
            <person name="Barry K.W."/>
            <person name="Cichocki N."/>
            <person name="Veneault-Fourrey C."/>
            <person name="LaButti K."/>
            <person name="Lindquist E.A."/>
            <person name="Lipzen A."/>
            <person name="Lundell T."/>
            <person name="Morin E."/>
            <person name="Murat C."/>
            <person name="Sun H."/>
            <person name="Tunlid A."/>
            <person name="Henrissat B."/>
            <person name="Grigoriev I.V."/>
            <person name="Hibbett D.S."/>
            <person name="Martin F."/>
            <person name="Nordberg H.P."/>
            <person name="Cantor M.N."/>
            <person name="Hua S.X."/>
        </authorList>
    </citation>
    <scope>NUCLEOTIDE SEQUENCE [LARGE SCALE GENOMIC DNA]</scope>
    <source>
        <strain evidence="3 4">Zn</strain>
    </source>
</reference>